<dbReference type="Proteomes" id="UP000076502">
    <property type="component" value="Unassembled WGS sequence"/>
</dbReference>
<dbReference type="PANTHER" id="PTHR24330:SF19">
    <property type="entry name" value="MEDIATOR OF RNA POLYMERASE II TRANSCRIPTION SUBUNIT 29"/>
    <property type="match status" value="1"/>
</dbReference>
<dbReference type="PANTHER" id="PTHR24330">
    <property type="entry name" value="HOMEOBOX PROTEIN BARH-LIKE"/>
    <property type="match status" value="1"/>
</dbReference>
<keyword evidence="1" id="KW-0863">Zinc-finger</keyword>
<evidence type="ECO:0000313" key="4">
    <source>
        <dbReference type="EMBL" id="KZC13881.1"/>
    </source>
</evidence>
<feature type="region of interest" description="Disordered" evidence="2">
    <location>
        <begin position="112"/>
        <end position="136"/>
    </location>
</feature>
<dbReference type="Gene3D" id="4.10.60.10">
    <property type="entry name" value="Zinc finger, CCHC-type"/>
    <property type="match status" value="1"/>
</dbReference>
<feature type="region of interest" description="Disordered" evidence="2">
    <location>
        <begin position="438"/>
        <end position="530"/>
    </location>
</feature>
<keyword evidence="1" id="KW-0479">Metal-binding</keyword>
<dbReference type="OrthoDB" id="7615112at2759"/>
<gene>
    <name evidence="4" type="ORF">WN55_06206</name>
</gene>
<dbReference type="STRING" id="178035.A0A154PPS6"/>
<feature type="compositionally biased region" description="Polar residues" evidence="2">
    <location>
        <begin position="496"/>
        <end position="505"/>
    </location>
</feature>
<evidence type="ECO:0000256" key="2">
    <source>
        <dbReference type="SAM" id="MobiDB-lite"/>
    </source>
</evidence>
<dbReference type="InterPro" id="IPR001878">
    <property type="entry name" value="Znf_CCHC"/>
</dbReference>
<feature type="compositionally biased region" description="Basic and acidic residues" evidence="2">
    <location>
        <begin position="477"/>
        <end position="490"/>
    </location>
</feature>
<keyword evidence="5" id="KW-1185">Reference proteome</keyword>
<dbReference type="SMART" id="SM00343">
    <property type="entry name" value="ZnF_C2HC"/>
    <property type="match status" value="2"/>
</dbReference>
<dbReference type="EMBL" id="KQ435016">
    <property type="protein sequence ID" value="KZC13881.1"/>
    <property type="molecule type" value="Genomic_DNA"/>
</dbReference>
<organism evidence="4 5">
    <name type="scientific">Dufourea novaeangliae</name>
    <name type="common">Sweat bee</name>
    <dbReference type="NCBI Taxonomy" id="178035"/>
    <lineage>
        <taxon>Eukaryota</taxon>
        <taxon>Metazoa</taxon>
        <taxon>Ecdysozoa</taxon>
        <taxon>Arthropoda</taxon>
        <taxon>Hexapoda</taxon>
        <taxon>Insecta</taxon>
        <taxon>Pterygota</taxon>
        <taxon>Neoptera</taxon>
        <taxon>Endopterygota</taxon>
        <taxon>Hymenoptera</taxon>
        <taxon>Apocrita</taxon>
        <taxon>Aculeata</taxon>
        <taxon>Apoidea</taxon>
        <taxon>Anthophila</taxon>
        <taxon>Halictidae</taxon>
        <taxon>Rophitinae</taxon>
        <taxon>Dufourea</taxon>
    </lineage>
</organism>
<protein>
    <recommendedName>
        <fullName evidence="3">CCHC-type domain-containing protein</fullName>
    </recommendedName>
</protein>
<keyword evidence="1" id="KW-0862">Zinc</keyword>
<evidence type="ECO:0000313" key="5">
    <source>
        <dbReference type="Proteomes" id="UP000076502"/>
    </source>
</evidence>
<reference evidence="4 5" key="1">
    <citation type="submission" date="2015-07" db="EMBL/GenBank/DDBJ databases">
        <title>The genome of Dufourea novaeangliae.</title>
        <authorList>
            <person name="Pan H."/>
            <person name="Kapheim K."/>
        </authorList>
    </citation>
    <scope>NUCLEOTIDE SEQUENCE [LARGE SCALE GENOMIC DNA]</scope>
    <source>
        <strain evidence="4">0120121106</strain>
        <tissue evidence="4">Whole body</tissue>
    </source>
</reference>
<evidence type="ECO:0000256" key="1">
    <source>
        <dbReference type="PROSITE-ProRule" id="PRU00047"/>
    </source>
</evidence>
<dbReference type="InterPro" id="IPR052145">
    <property type="entry name" value="Mediator/Homeobox_domain"/>
</dbReference>
<feature type="compositionally biased region" description="Basic and acidic residues" evidence="2">
    <location>
        <begin position="591"/>
        <end position="602"/>
    </location>
</feature>
<feature type="domain" description="CCHC-type" evidence="3">
    <location>
        <begin position="712"/>
        <end position="727"/>
    </location>
</feature>
<dbReference type="AlphaFoldDB" id="A0A154PPS6"/>
<dbReference type="SUPFAM" id="SSF57756">
    <property type="entry name" value="Retrovirus zinc finger-like domains"/>
    <property type="match status" value="1"/>
</dbReference>
<dbReference type="Pfam" id="PF00098">
    <property type="entry name" value="zf-CCHC"/>
    <property type="match status" value="1"/>
</dbReference>
<feature type="region of interest" description="Disordered" evidence="2">
    <location>
        <begin position="566"/>
        <end position="602"/>
    </location>
</feature>
<name>A0A154PPS6_DUFNO</name>
<feature type="domain" description="CCHC-type" evidence="3">
    <location>
        <begin position="735"/>
        <end position="751"/>
    </location>
</feature>
<dbReference type="InterPro" id="IPR036875">
    <property type="entry name" value="Znf_CCHC_sf"/>
</dbReference>
<feature type="compositionally biased region" description="Low complexity" evidence="2">
    <location>
        <begin position="453"/>
        <end position="468"/>
    </location>
</feature>
<feature type="region of interest" description="Disordered" evidence="2">
    <location>
        <begin position="368"/>
        <end position="393"/>
    </location>
</feature>
<dbReference type="GO" id="GO:0003676">
    <property type="term" value="F:nucleic acid binding"/>
    <property type="evidence" value="ECO:0007669"/>
    <property type="project" value="InterPro"/>
</dbReference>
<feature type="region of interest" description="Disordered" evidence="2">
    <location>
        <begin position="181"/>
        <end position="209"/>
    </location>
</feature>
<dbReference type="PROSITE" id="PS50158">
    <property type="entry name" value="ZF_CCHC"/>
    <property type="match status" value="2"/>
</dbReference>
<feature type="region of interest" description="Disordered" evidence="2">
    <location>
        <begin position="769"/>
        <end position="822"/>
    </location>
</feature>
<feature type="region of interest" description="Disordered" evidence="2">
    <location>
        <begin position="1"/>
        <end position="33"/>
    </location>
</feature>
<proteinExistence type="predicted"/>
<accession>A0A154PPS6</accession>
<dbReference type="GO" id="GO:0008270">
    <property type="term" value="F:zinc ion binding"/>
    <property type="evidence" value="ECO:0007669"/>
    <property type="project" value="UniProtKB-KW"/>
</dbReference>
<feature type="compositionally biased region" description="Low complexity" evidence="2">
    <location>
        <begin position="787"/>
        <end position="806"/>
    </location>
</feature>
<evidence type="ECO:0000259" key="3">
    <source>
        <dbReference type="PROSITE" id="PS50158"/>
    </source>
</evidence>
<feature type="compositionally biased region" description="Basic and acidic residues" evidence="2">
    <location>
        <begin position="194"/>
        <end position="209"/>
    </location>
</feature>
<sequence length="822" mass="89381">MLCDTHLSSGSGGSLAAALGDPGGPDPAKSSCVTSSWCPWESPALKPEKSTATGTINKDTEIVPIKDPFKPRAKVTLRSPERLIARERSHSLSEIALKLNKEISIISLSECDEDSPKQAGKRKRVSETQDPGRTGKYSLDVEVEEIADRIKLINVMAKATIIPDDLKKAIAETSRALSRLQAANKGRAKGSKGTSEEKTKEERNRKEEPLMCSKCRDSIKKTGEVDAGTQTASRKDINEDILLEQIRNCNDPAKLAELINLTWPESKKGSMSSPMEPRSPDVLIEDFMSIDSGHEEGDAGNIDISMEVAGKAKSLQHRGEARKEDGKEDNKETIALKLEDREITRDAGNYIFDAFFRRENQRLEFHGGRKMAIQHTPARGSSESPMQASLDEQRRQLEDMQQVVANQMAQLQIQQQQLMAQQEQLSQQQAFFFQQQLQPQEQLQEQPQEHPQKQPQQQPQYQLQQQQPQPGPQSFRAEGDKQKFSRDKFATKATVRASTQAQYGSDTDESSSSLSNKRVKSPPSMDNKNKILPREDLDYVIEDSLMLPISDEISIIKVKQVAGPSQAPASDIFTDSDAPIASDSQVSTEIPRPKRSPDPDSAARADALAQRLGEVFFGTDVRVSRPVRTAEMRLTGLDESVTSEDAVAAIAAAGGCTAAEVRAGAVRRDRSGLGGVWVKCPLAAAKRLVTAGRVSVGWSSAGVELLAARPLRCFRCLEAGHVCPKCPCDTDRGGRCYVCGGAGHVARDCTESPRCPVCSDLGRPAAHRLGGKDCAPPPSRRRKRRGAAATPPGAAAAAQPQESQPAEGREGGSGPGEAMDTA</sequence>